<dbReference type="Proteomes" id="UP000187367">
    <property type="component" value="Unassembled WGS sequence"/>
</dbReference>
<feature type="domain" description="Phage tail fibre protein N-terminal" evidence="1">
    <location>
        <begin position="4"/>
        <end position="114"/>
    </location>
</feature>
<dbReference type="GeneID" id="92789219"/>
<comment type="caution">
    <text evidence="2">The sequence shown here is derived from an EMBL/GenBank/DDBJ whole genome shotgun (WGS) entry which is preliminary data.</text>
</comment>
<dbReference type="OrthoDB" id="8687147at2"/>
<evidence type="ECO:0000259" key="1">
    <source>
        <dbReference type="Pfam" id="PF12571"/>
    </source>
</evidence>
<dbReference type="Pfam" id="PF12571">
    <property type="entry name" value="Phage_tail_fib"/>
    <property type="match status" value="1"/>
</dbReference>
<evidence type="ECO:0000313" key="2">
    <source>
        <dbReference type="EMBL" id="OMI09915.1"/>
    </source>
</evidence>
<dbReference type="AlphaFoldDB" id="A0A1R1RQ84"/>
<evidence type="ECO:0000313" key="3">
    <source>
        <dbReference type="Proteomes" id="UP000187367"/>
    </source>
</evidence>
<accession>A0A1R1RQ84</accession>
<dbReference type="InterPro" id="IPR022225">
    <property type="entry name" value="Phage_tail_fibre_N"/>
</dbReference>
<name>A0A1R1RQ84_9BACI</name>
<accession>A0A1R1QZ76</accession>
<dbReference type="RefSeq" id="WP_076762284.1">
    <property type="nucleotide sequence ID" value="NZ_CP133085.1"/>
</dbReference>
<reference evidence="2 3" key="1">
    <citation type="submission" date="2017-01" db="EMBL/GenBank/DDBJ databases">
        <title>Bacillus phylogenomics.</title>
        <authorList>
            <person name="Dunlap C."/>
        </authorList>
    </citation>
    <scope>NUCLEOTIDE SEQUENCE [LARGE SCALE GENOMIC DNA]</scope>
    <source>
        <strain evidence="2 3">NRRL B-41282</strain>
    </source>
</reference>
<protein>
    <recommendedName>
        <fullName evidence="1">Phage tail fibre protein N-terminal domain-containing protein</fullName>
    </recommendedName>
</protein>
<gene>
    <name evidence="2" type="ORF">BW143_01370</name>
</gene>
<dbReference type="EMBL" id="MTJL01000002">
    <property type="protein sequence ID" value="OMI09915.1"/>
    <property type="molecule type" value="Genomic_DNA"/>
</dbReference>
<sequence>MAEQLTVTTLYARQQMAKARAEGGTLTKIVKMAFGNGGTNDTGEPISLQGTEQALKNELLQKDIDGFVFMEPAKVRYTCTLEESELAGEIINELALVDENGKFTAVRTMTDKHKDGDIEFVFEIDDIY</sequence>
<proteinExistence type="predicted"/>
<keyword evidence="3" id="KW-1185">Reference proteome</keyword>
<organism evidence="2 3">
    <name type="scientific">Bacillus swezeyi</name>
    <dbReference type="NCBI Taxonomy" id="1925020"/>
    <lineage>
        <taxon>Bacteria</taxon>
        <taxon>Bacillati</taxon>
        <taxon>Bacillota</taxon>
        <taxon>Bacilli</taxon>
        <taxon>Bacillales</taxon>
        <taxon>Bacillaceae</taxon>
        <taxon>Bacillus</taxon>
    </lineage>
</organism>